<dbReference type="Proteomes" id="UP001626628">
    <property type="component" value="Chromosome"/>
</dbReference>
<gene>
    <name evidence="2" type="ORF">WAB15_32070</name>
</gene>
<dbReference type="RefSeq" id="WP_407288376.1">
    <property type="nucleotide sequence ID" value="NZ_CP147982.1"/>
</dbReference>
<evidence type="ECO:0008006" key="4">
    <source>
        <dbReference type="Google" id="ProtNLM"/>
    </source>
</evidence>
<name>A0ABZ2QZG1_9ACTN</name>
<proteinExistence type="predicted"/>
<evidence type="ECO:0000313" key="2">
    <source>
        <dbReference type="EMBL" id="WXK80272.1"/>
    </source>
</evidence>
<dbReference type="EMBL" id="CP147982">
    <property type="protein sequence ID" value="WXK80272.1"/>
    <property type="molecule type" value="Genomic_DNA"/>
</dbReference>
<feature type="region of interest" description="Disordered" evidence="1">
    <location>
        <begin position="1"/>
        <end position="45"/>
    </location>
</feature>
<keyword evidence="3" id="KW-1185">Reference proteome</keyword>
<organism evidence="2 3">
    <name type="scientific">Streptomyces sirii</name>
    <dbReference type="NCBI Taxonomy" id="3127701"/>
    <lineage>
        <taxon>Bacteria</taxon>
        <taxon>Bacillati</taxon>
        <taxon>Actinomycetota</taxon>
        <taxon>Actinomycetes</taxon>
        <taxon>Kitasatosporales</taxon>
        <taxon>Streptomycetaceae</taxon>
        <taxon>Streptomyces</taxon>
    </lineage>
</organism>
<feature type="compositionally biased region" description="Acidic residues" evidence="1">
    <location>
        <begin position="10"/>
        <end position="29"/>
    </location>
</feature>
<accession>A0ABZ2QZG1</accession>
<protein>
    <recommendedName>
        <fullName evidence="4">ATP-binding protein</fullName>
    </recommendedName>
</protein>
<sequence length="717" mass="80079">MDDTTGSADEPMDDLMDDGSADPPGELDDKESRQPQDQTEEELAEQADHIRRLRRQGLRAPFMSGGVAGFGAGDAAGTINKNYYGTAPEAVPVDGRVPGADLDRLRELYVEPRSHGELRKLLTLHGVAVLRGAPGSGRYTTALLTAQEVMDADVVYLDPEADLKRLLNKDARPGGLQPGRGHVVEGDGRPWASTLRGQLLNRLRAETYRRSPLVIIVDDQVPFDGLDDHVVEHPNTEDLRFEVLARHLTVLLDDRPEGCRKLLEHEALGEELRGRTSMAEIARLARQLARGEREGHDTDRIVQGLKARLRSRAERLLRPPAPAGDGGAGRVPVSLWSRAFLLACVVLDGTPLSRVSRESHRLAELLHGVRSPSSVPEMPLFQESLKDWLDDSDVEFTDREGNPVGARHPECRVRVSQRGLGEAVLEVLWHDHSGARGPLLEWLDGLVVRGEEDIRVAAAQAVGLLATFDWTYIQEEPLVRWATDKGEHAARRRFAAAWALERAAHDDMLAPRVRRLLRNWSRRRDYQACAEAAYGTRIGVLFPAEALGNLEKIAQTQMKSVRAAIHEIYAAGSRTQTLERLADWSLSPHYRLRDDAAMCLQQLSRFRGELAITGFLKDPVPRGHLLRLTRNVLLSRDLAIWRRGWDTLRLWVERAADEPGLDTALAEFMAELPPDAGDPSDRLRERFLFYLRLWEHQGVGVDAAAHITSLVTERWSK</sequence>
<reference evidence="2 3" key="1">
    <citation type="submission" date="2024-03" db="EMBL/GenBank/DDBJ databases">
        <title>The complete genome of Streptomyces sirii sp.nov.</title>
        <authorList>
            <person name="Zakalyukina Y.V."/>
            <person name="Belik A.R."/>
            <person name="Biryukov M.V."/>
            <person name="Baturina O.A."/>
            <person name="Kabilov M.R."/>
        </authorList>
    </citation>
    <scope>NUCLEOTIDE SEQUENCE [LARGE SCALE GENOMIC DNA]</scope>
    <source>
        <strain evidence="2 3">BP-8</strain>
    </source>
</reference>
<evidence type="ECO:0000256" key="1">
    <source>
        <dbReference type="SAM" id="MobiDB-lite"/>
    </source>
</evidence>
<evidence type="ECO:0000313" key="3">
    <source>
        <dbReference type="Proteomes" id="UP001626628"/>
    </source>
</evidence>